<protein>
    <recommendedName>
        <fullName evidence="7">Cytochrome C biogenesis protein transmembrane domain-containing protein</fullName>
    </recommendedName>
</protein>
<dbReference type="EMBL" id="MFVU01000003">
    <property type="protein sequence ID" value="OGJ02402.1"/>
    <property type="molecule type" value="Genomic_DNA"/>
</dbReference>
<evidence type="ECO:0000313" key="8">
    <source>
        <dbReference type="EMBL" id="OGJ02402.1"/>
    </source>
</evidence>
<dbReference type="InterPro" id="IPR051790">
    <property type="entry name" value="Cytochrome_c-biogenesis_DsbD"/>
</dbReference>
<keyword evidence="5 6" id="KW-0472">Membrane</keyword>
<comment type="similarity">
    <text evidence="2">Belongs to the DsbD family.</text>
</comment>
<feature type="domain" description="Cytochrome C biogenesis protein transmembrane" evidence="7">
    <location>
        <begin position="9"/>
        <end position="174"/>
    </location>
</feature>
<dbReference type="PANTHER" id="PTHR31272">
    <property type="entry name" value="CYTOCHROME C-TYPE BIOGENESIS PROTEIN HI_1454-RELATED"/>
    <property type="match status" value="1"/>
</dbReference>
<keyword evidence="3 6" id="KW-0812">Transmembrane</keyword>
<feature type="transmembrane region" description="Helical" evidence="6">
    <location>
        <begin position="259"/>
        <end position="277"/>
    </location>
</feature>
<proteinExistence type="inferred from homology"/>
<dbReference type="Pfam" id="PF02683">
    <property type="entry name" value="DsbD_TM"/>
    <property type="match status" value="1"/>
</dbReference>
<feature type="transmembrane region" description="Helical" evidence="6">
    <location>
        <begin position="118"/>
        <end position="143"/>
    </location>
</feature>
<evidence type="ECO:0000256" key="2">
    <source>
        <dbReference type="ARBA" id="ARBA00006143"/>
    </source>
</evidence>
<evidence type="ECO:0000313" key="9">
    <source>
        <dbReference type="Proteomes" id="UP000178645"/>
    </source>
</evidence>
<accession>A0A1F6Y7U0</accession>
<name>A0A1F6Y7U0_9BACT</name>
<comment type="caution">
    <text evidence="8">The sequence shown here is derived from an EMBL/GenBank/DDBJ whole genome shotgun (WGS) entry which is preliminary data.</text>
</comment>
<evidence type="ECO:0000256" key="3">
    <source>
        <dbReference type="ARBA" id="ARBA00022692"/>
    </source>
</evidence>
<keyword evidence="4 6" id="KW-1133">Transmembrane helix</keyword>
<gene>
    <name evidence="8" type="ORF">A3G53_00835</name>
</gene>
<sequence>MEALVGTSLIAAFVAGVAALFAPCCITVLLPSYLGSIFREKYKIFFMTFIFFLGIATVFLPIGLGASYLAQLFSQYHNVIFTVGGIFLVVLGLTMLLGKKFSASMPMRGGLKGRASSIYVLGIFSAIATTCCAPVLAGVLLLSVASGTIIWGGLYTLAYVVGMTLPLFIIAAFLDKANLTERLAGTNKTVALKLGGFSWQITVAELISGLIFLLMGVYITYLAFSNQLFTHSSYQLEMNLWSAKFLGTINGFVTLIPEYIWALLLIGIITGISYVFIRLIKTRRHQD</sequence>
<feature type="transmembrane region" description="Helical" evidence="6">
    <location>
        <begin position="76"/>
        <end position="97"/>
    </location>
</feature>
<comment type="subcellular location">
    <subcellularLocation>
        <location evidence="1">Membrane</location>
        <topology evidence="1">Multi-pass membrane protein</topology>
    </subcellularLocation>
</comment>
<dbReference type="AlphaFoldDB" id="A0A1F6Y7U0"/>
<dbReference type="PANTHER" id="PTHR31272:SF9">
    <property type="entry name" value="BLL1027 PROTEIN"/>
    <property type="match status" value="1"/>
</dbReference>
<organism evidence="8 9">
    <name type="scientific">Candidatus Nomurabacteria bacterium RIFCSPLOWO2_12_FULL_44_11</name>
    <dbReference type="NCBI Taxonomy" id="1801796"/>
    <lineage>
        <taxon>Bacteria</taxon>
        <taxon>Candidatus Nomuraibacteriota</taxon>
    </lineage>
</organism>
<feature type="transmembrane region" description="Helical" evidence="6">
    <location>
        <begin position="203"/>
        <end position="224"/>
    </location>
</feature>
<evidence type="ECO:0000256" key="6">
    <source>
        <dbReference type="SAM" id="Phobius"/>
    </source>
</evidence>
<evidence type="ECO:0000256" key="5">
    <source>
        <dbReference type="ARBA" id="ARBA00023136"/>
    </source>
</evidence>
<feature type="transmembrane region" description="Helical" evidence="6">
    <location>
        <begin position="6"/>
        <end position="32"/>
    </location>
</feature>
<dbReference type="Proteomes" id="UP000178645">
    <property type="component" value="Unassembled WGS sequence"/>
</dbReference>
<dbReference type="InterPro" id="IPR003834">
    <property type="entry name" value="Cyt_c_assmbl_TM_dom"/>
</dbReference>
<reference evidence="8 9" key="1">
    <citation type="journal article" date="2016" name="Nat. Commun.">
        <title>Thousands of microbial genomes shed light on interconnected biogeochemical processes in an aquifer system.</title>
        <authorList>
            <person name="Anantharaman K."/>
            <person name="Brown C.T."/>
            <person name="Hug L.A."/>
            <person name="Sharon I."/>
            <person name="Castelle C.J."/>
            <person name="Probst A.J."/>
            <person name="Thomas B.C."/>
            <person name="Singh A."/>
            <person name="Wilkins M.J."/>
            <person name="Karaoz U."/>
            <person name="Brodie E.L."/>
            <person name="Williams K.H."/>
            <person name="Hubbard S.S."/>
            <person name="Banfield J.F."/>
        </authorList>
    </citation>
    <scope>NUCLEOTIDE SEQUENCE [LARGE SCALE GENOMIC DNA]</scope>
</reference>
<evidence type="ECO:0000256" key="4">
    <source>
        <dbReference type="ARBA" id="ARBA00022989"/>
    </source>
</evidence>
<evidence type="ECO:0000256" key="1">
    <source>
        <dbReference type="ARBA" id="ARBA00004141"/>
    </source>
</evidence>
<dbReference type="GO" id="GO:0017004">
    <property type="term" value="P:cytochrome complex assembly"/>
    <property type="evidence" value="ECO:0007669"/>
    <property type="project" value="InterPro"/>
</dbReference>
<dbReference type="GO" id="GO:0016020">
    <property type="term" value="C:membrane"/>
    <property type="evidence" value="ECO:0007669"/>
    <property type="project" value="UniProtKB-SubCell"/>
</dbReference>
<feature type="transmembrane region" description="Helical" evidence="6">
    <location>
        <begin position="44"/>
        <end position="70"/>
    </location>
</feature>
<feature type="transmembrane region" description="Helical" evidence="6">
    <location>
        <begin position="149"/>
        <end position="174"/>
    </location>
</feature>
<evidence type="ECO:0000259" key="7">
    <source>
        <dbReference type="Pfam" id="PF02683"/>
    </source>
</evidence>